<accession>A0ABQ3WVB6</accession>
<dbReference type="CDD" id="cd01949">
    <property type="entry name" value="GGDEF"/>
    <property type="match status" value="1"/>
</dbReference>
<evidence type="ECO:0000256" key="1">
    <source>
        <dbReference type="SAM" id="Phobius"/>
    </source>
</evidence>
<dbReference type="EMBL" id="BOMF01000140">
    <property type="protein sequence ID" value="GID50085.1"/>
    <property type="molecule type" value="Genomic_DNA"/>
</dbReference>
<dbReference type="InterPro" id="IPR043128">
    <property type="entry name" value="Rev_trsase/Diguanyl_cyclase"/>
</dbReference>
<dbReference type="NCBIfam" id="TIGR00254">
    <property type="entry name" value="GGDEF"/>
    <property type="match status" value="1"/>
</dbReference>
<keyword evidence="1" id="KW-0812">Transmembrane</keyword>
<dbReference type="PANTHER" id="PTHR44757">
    <property type="entry name" value="DIGUANYLATE CYCLASE DGCP"/>
    <property type="match status" value="1"/>
</dbReference>
<gene>
    <name evidence="4" type="ORF">Aca07nite_73600</name>
</gene>
<keyword evidence="1" id="KW-1133">Transmembrane helix</keyword>
<dbReference type="InterPro" id="IPR001633">
    <property type="entry name" value="EAL_dom"/>
</dbReference>
<dbReference type="SMART" id="SM00267">
    <property type="entry name" value="GGDEF"/>
    <property type="match status" value="1"/>
</dbReference>
<sequence length="692" mass="75509">MSFFDAWRPPRRILNPGLSGSIKWHMWFPRVRRRLPRVRSSSRLFATYAAASLLPVVALGALLLQDYRGDAAAQGREQGLAQAEVIARMVIAPVLNSGGSSTLGDADLSRRGLTAEQFERMREATQIAVYDGSVQHLRVRGFTGRVIFSDDGSTGSGVPVSDPDFRSAASGHPQARVVTGRTRTIRVMRPLFLNTGQSVGVLEVYLPYQRIDDRLQAQLVHTSKRIAGGLVALYLVLGLLAWWTTRSLSRYAADQRHNALHDALTGLPNLAAFRTWAEAGLAESLRDGQPGAVVLVDLNRFKEVNDTLGHHAGDELLRIVADRFRARLGERDILARLGGDEFALFLPGRTGPEAVALLAKIRERLSEEMVLDGVPLSIEASFGIALFPEHGGRLEELKQRADIAMYQGKRGTADIVVYSGDGIGHSHQWLVVQAELRHALERGELVLHYQPKVNLADGEVRALEALVRWQHPQRGLVPPGDFLPAAEHSGLIVPLTEWVLRRALTDQVGWSAAGQQWAVSVNVSARNLEVPGFPELVANLLAETGTPARRLVLEVTETALAGDGEAAARVIGEIAALGVGISVDDFGAGYTSLSHLREVPVDEIKIDRGFVSDVIDDPRSRAIVRSVIELAHGLGSRATAEGVETAEIYRWLVEAGCDEAQGYLIGRPVPWPQVAPEFEVPKTVSETERAVR</sequence>
<evidence type="ECO:0000259" key="3">
    <source>
        <dbReference type="PROSITE" id="PS50887"/>
    </source>
</evidence>
<feature type="transmembrane region" description="Helical" evidence="1">
    <location>
        <begin position="45"/>
        <end position="64"/>
    </location>
</feature>
<feature type="domain" description="GGDEF" evidence="3">
    <location>
        <begin position="289"/>
        <end position="420"/>
    </location>
</feature>
<dbReference type="SUPFAM" id="SSF141868">
    <property type="entry name" value="EAL domain-like"/>
    <property type="match status" value="1"/>
</dbReference>
<dbReference type="InterPro" id="IPR029787">
    <property type="entry name" value="Nucleotide_cyclase"/>
</dbReference>
<dbReference type="PROSITE" id="PS50883">
    <property type="entry name" value="EAL"/>
    <property type="match status" value="1"/>
</dbReference>
<comment type="caution">
    <text evidence="4">The sequence shown here is derived from an EMBL/GenBank/DDBJ whole genome shotgun (WGS) entry which is preliminary data.</text>
</comment>
<dbReference type="InterPro" id="IPR052155">
    <property type="entry name" value="Biofilm_reg_signaling"/>
</dbReference>
<dbReference type="CDD" id="cd01948">
    <property type="entry name" value="EAL"/>
    <property type="match status" value="1"/>
</dbReference>
<dbReference type="InterPro" id="IPR035919">
    <property type="entry name" value="EAL_sf"/>
</dbReference>
<evidence type="ECO:0008006" key="5">
    <source>
        <dbReference type="Google" id="ProtNLM"/>
    </source>
</evidence>
<feature type="domain" description="EAL" evidence="2">
    <location>
        <begin position="429"/>
        <end position="682"/>
    </location>
</feature>
<dbReference type="Gene3D" id="3.30.70.270">
    <property type="match status" value="1"/>
</dbReference>
<reference evidence="4" key="1">
    <citation type="submission" date="2021-01" db="EMBL/GenBank/DDBJ databases">
        <title>Whole genome shotgun sequence of Actinoplanes capillaceus NBRC 16408.</title>
        <authorList>
            <person name="Komaki H."/>
            <person name="Tamura T."/>
        </authorList>
    </citation>
    <scope>NUCLEOTIDE SEQUENCE [LARGE SCALE GENOMIC DNA]</scope>
    <source>
        <strain evidence="4">NBRC 16408</strain>
    </source>
</reference>
<organism evidence="4">
    <name type="scientific">Actinoplanes campanulatus</name>
    <dbReference type="NCBI Taxonomy" id="113559"/>
    <lineage>
        <taxon>Bacteria</taxon>
        <taxon>Bacillati</taxon>
        <taxon>Actinomycetota</taxon>
        <taxon>Actinomycetes</taxon>
        <taxon>Micromonosporales</taxon>
        <taxon>Micromonosporaceae</taxon>
        <taxon>Actinoplanes</taxon>
    </lineage>
</organism>
<dbReference type="PROSITE" id="PS50887">
    <property type="entry name" value="GGDEF"/>
    <property type="match status" value="1"/>
</dbReference>
<dbReference type="InterPro" id="IPR000160">
    <property type="entry name" value="GGDEF_dom"/>
</dbReference>
<dbReference type="Gene3D" id="3.20.20.450">
    <property type="entry name" value="EAL domain"/>
    <property type="match status" value="1"/>
</dbReference>
<evidence type="ECO:0000313" key="4">
    <source>
        <dbReference type="EMBL" id="GID50085.1"/>
    </source>
</evidence>
<proteinExistence type="predicted"/>
<dbReference type="Pfam" id="PF00990">
    <property type="entry name" value="GGDEF"/>
    <property type="match status" value="1"/>
</dbReference>
<protein>
    <recommendedName>
        <fullName evidence="5">Diguanylate cyclase (GGDEF) domain-containing protein</fullName>
    </recommendedName>
</protein>
<dbReference type="SUPFAM" id="SSF55073">
    <property type="entry name" value="Nucleotide cyclase"/>
    <property type="match status" value="1"/>
</dbReference>
<dbReference type="PANTHER" id="PTHR44757:SF2">
    <property type="entry name" value="BIOFILM ARCHITECTURE MAINTENANCE PROTEIN MBAA"/>
    <property type="match status" value="1"/>
</dbReference>
<dbReference type="SMART" id="SM00052">
    <property type="entry name" value="EAL"/>
    <property type="match status" value="1"/>
</dbReference>
<dbReference type="Pfam" id="PF00563">
    <property type="entry name" value="EAL"/>
    <property type="match status" value="1"/>
</dbReference>
<name>A0ABQ3WVB6_9ACTN</name>
<feature type="transmembrane region" description="Helical" evidence="1">
    <location>
        <begin position="226"/>
        <end position="243"/>
    </location>
</feature>
<keyword evidence="1" id="KW-0472">Membrane</keyword>
<evidence type="ECO:0000259" key="2">
    <source>
        <dbReference type="PROSITE" id="PS50883"/>
    </source>
</evidence>